<proteinExistence type="inferred from homology"/>
<dbReference type="Gene3D" id="3.40.190.10">
    <property type="entry name" value="Periplasmic binding protein-like II"/>
    <property type="match status" value="2"/>
</dbReference>
<evidence type="ECO:0000256" key="3">
    <source>
        <dbReference type="ARBA" id="ARBA00022729"/>
    </source>
</evidence>
<dbReference type="GO" id="GO:0046872">
    <property type="term" value="F:metal ion binding"/>
    <property type="evidence" value="ECO:0007669"/>
    <property type="project" value="UniProtKB-KW"/>
</dbReference>
<feature type="chain" id="PRO_5038962176" evidence="5">
    <location>
        <begin position="27"/>
        <end position="251"/>
    </location>
</feature>
<accession>A0A543AWL4</accession>
<keyword evidence="2 4" id="KW-0479">Metal-binding</keyword>
<dbReference type="AlphaFoldDB" id="A0A543AWL4"/>
<dbReference type="SUPFAM" id="SSF53850">
    <property type="entry name" value="Periplasmic binding protein-like II"/>
    <property type="match status" value="1"/>
</dbReference>
<dbReference type="InterPro" id="IPR005950">
    <property type="entry name" value="ModA"/>
</dbReference>
<feature type="binding site" evidence="4">
    <location>
        <position position="70"/>
    </location>
    <ligand>
        <name>molybdate</name>
        <dbReference type="ChEBI" id="CHEBI:36264"/>
    </ligand>
</feature>
<dbReference type="FunCoup" id="A0A543AWL4">
    <property type="interactions" value="49"/>
</dbReference>
<evidence type="ECO:0000256" key="5">
    <source>
        <dbReference type="SAM" id="SignalP"/>
    </source>
</evidence>
<keyword evidence="3 5" id="KW-0732">Signal</keyword>
<dbReference type="PANTHER" id="PTHR30632:SF0">
    <property type="entry name" value="SULFATE-BINDING PROTEIN"/>
    <property type="match status" value="1"/>
</dbReference>
<dbReference type="PANTHER" id="PTHR30632">
    <property type="entry name" value="MOLYBDATE-BINDING PERIPLASMIC PROTEIN"/>
    <property type="match status" value="1"/>
</dbReference>
<dbReference type="EMBL" id="VFOW01000001">
    <property type="protein sequence ID" value="TQL76966.1"/>
    <property type="molecule type" value="Genomic_DNA"/>
</dbReference>
<reference evidence="6 7" key="1">
    <citation type="submission" date="2019-06" db="EMBL/GenBank/DDBJ databases">
        <title>Sequencing the genomes of 1000 actinobacteria strains.</title>
        <authorList>
            <person name="Klenk H.-P."/>
        </authorList>
    </citation>
    <scope>NUCLEOTIDE SEQUENCE [LARGE SCALE GENOMIC DNA]</scope>
    <source>
        <strain evidence="6 7">DSM 45928</strain>
    </source>
</reference>
<comment type="caution">
    <text evidence="6">The sequence shown here is derived from an EMBL/GenBank/DDBJ whole genome shotgun (WGS) entry which is preliminary data.</text>
</comment>
<evidence type="ECO:0000256" key="4">
    <source>
        <dbReference type="PIRSR" id="PIRSR004846-1"/>
    </source>
</evidence>
<dbReference type="InterPro" id="IPR010916">
    <property type="entry name" value="TonB_box_CS"/>
</dbReference>
<keyword evidence="7" id="KW-1185">Reference proteome</keyword>
<feature type="binding site" evidence="4">
    <location>
        <position position="171"/>
    </location>
    <ligand>
        <name>molybdate</name>
        <dbReference type="ChEBI" id="CHEBI:36264"/>
    </ligand>
</feature>
<protein>
    <submittedName>
        <fullName evidence="6">Molybdate transport system substrate-binding protein</fullName>
    </submittedName>
</protein>
<dbReference type="OrthoDB" id="9785015at2"/>
<dbReference type="PIRSF" id="PIRSF004846">
    <property type="entry name" value="ModA"/>
    <property type="match status" value="1"/>
</dbReference>
<dbReference type="Pfam" id="PF13531">
    <property type="entry name" value="SBP_bac_11"/>
    <property type="match status" value="1"/>
</dbReference>
<evidence type="ECO:0000313" key="7">
    <source>
        <dbReference type="Proteomes" id="UP000317043"/>
    </source>
</evidence>
<dbReference type="InParanoid" id="A0A543AWL4"/>
<evidence type="ECO:0000313" key="6">
    <source>
        <dbReference type="EMBL" id="TQL76966.1"/>
    </source>
</evidence>
<evidence type="ECO:0000256" key="2">
    <source>
        <dbReference type="ARBA" id="ARBA00022723"/>
    </source>
</evidence>
<feature type="binding site" evidence="4">
    <location>
        <position position="42"/>
    </location>
    <ligand>
        <name>molybdate</name>
        <dbReference type="ChEBI" id="CHEBI:36264"/>
    </ligand>
</feature>
<feature type="binding site" evidence="4">
    <location>
        <position position="189"/>
    </location>
    <ligand>
        <name>molybdate</name>
        <dbReference type="ChEBI" id="CHEBI:36264"/>
    </ligand>
</feature>
<dbReference type="PROSITE" id="PS00430">
    <property type="entry name" value="TONB_DEPENDENT_REC_1"/>
    <property type="match status" value="1"/>
</dbReference>
<dbReference type="GO" id="GO:0015689">
    <property type="term" value="P:molybdate ion transport"/>
    <property type="evidence" value="ECO:0007669"/>
    <property type="project" value="InterPro"/>
</dbReference>
<gene>
    <name evidence="6" type="ORF">FB566_2510</name>
</gene>
<name>A0A543AWL4_9ACTN</name>
<sequence length="251" mass="25475">MTAHSTLRRALATLGVAAVAATGCTAADATDADTITVFAAASLTEVFTDLGERFEADNPGTTVNFSFAGSSGLAQQILGGAPADVFASAATTNMDQVSAETASAPRVFATNELEIAVPPGNPGDVTGLADFADPDLTIAICEASVPCGQAATAAFEAAGITPQPDTLERDVKAVVTKVVLGEVDAGLVYRTDVLAADVTGITFPESAHARNDYPIATLKTASHPNLAESFVEYVLSEVGHEVLSAAGFTTP</sequence>
<keyword evidence="4" id="KW-0500">Molybdenum</keyword>
<comment type="similarity">
    <text evidence="1">Belongs to the bacterial solute-binding protein ModA family.</text>
</comment>
<dbReference type="RefSeq" id="WP_142039171.1">
    <property type="nucleotide sequence ID" value="NZ_JBHTGS010000001.1"/>
</dbReference>
<dbReference type="GO" id="GO:0030973">
    <property type="term" value="F:molybdate ion binding"/>
    <property type="evidence" value="ECO:0007669"/>
    <property type="project" value="TreeGrafter"/>
</dbReference>
<evidence type="ECO:0000256" key="1">
    <source>
        <dbReference type="ARBA" id="ARBA00009175"/>
    </source>
</evidence>
<feature type="signal peptide" evidence="5">
    <location>
        <begin position="1"/>
        <end position="26"/>
    </location>
</feature>
<dbReference type="Proteomes" id="UP000317043">
    <property type="component" value="Unassembled WGS sequence"/>
</dbReference>
<dbReference type="InterPro" id="IPR050682">
    <property type="entry name" value="ModA/WtpA"/>
</dbReference>
<dbReference type="NCBIfam" id="TIGR01256">
    <property type="entry name" value="modA"/>
    <property type="match status" value="1"/>
</dbReference>
<organism evidence="6 7">
    <name type="scientific">Stackebrandtia endophytica</name>
    <dbReference type="NCBI Taxonomy" id="1496996"/>
    <lineage>
        <taxon>Bacteria</taxon>
        <taxon>Bacillati</taxon>
        <taxon>Actinomycetota</taxon>
        <taxon>Actinomycetes</taxon>
        <taxon>Glycomycetales</taxon>
        <taxon>Glycomycetaceae</taxon>
        <taxon>Stackebrandtia</taxon>
    </lineage>
</organism>